<dbReference type="InterPro" id="IPR003439">
    <property type="entry name" value="ABC_transporter-like_ATP-bd"/>
</dbReference>
<name>A0A235CJH5_9GAMM</name>
<dbReference type="EMBL" id="NQJF01000008">
    <property type="protein sequence ID" value="OYD23995.1"/>
    <property type="molecule type" value="Genomic_DNA"/>
</dbReference>
<gene>
    <name evidence="7" type="ORF">B6S09_11120</name>
    <name evidence="8" type="ORF">LY04_02020</name>
</gene>
<comment type="caution">
    <text evidence="7">The sequence shown here is derived from an EMBL/GenBank/DDBJ whole genome shotgun (WGS) entry which is preliminary data.</text>
</comment>
<evidence type="ECO:0000256" key="1">
    <source>
        <dbReference type="ARBA" id="ARBA00022448"/>
    </source>
</evidence>
<dbReference type="Pfam" id="PF00005">
    <property type="entry name" value="ABC_tran"/>
    <property type="match status" value="1"/>
</dbReference>
<dbReference type="Gene3D" id="3.40.50.300">
    <property type="entry name" value="P-loop containing nucleotide triphosphate hydrolases"/>
    <property type="match status" value="1"/>
</dbReference>
<evidence type="ECO:0000256" key="5">
    <source>
        <dbReference type="ARBA" id="ARBA00037066"/>
    </source>
</evidence>
<dbReference type="InterPro" id="IPR017871">
    <property type="entry name" value="ABC_transporter-like_CS"/>
</dbReference>
<evidence type="ECO:0000256" key="2">
    <source>
        <dbReference type="ARBA" id="ARBA00022741"/>
    </source>
</evidence>
<dbReference type="Proteomes" id="UP000243640">
    <property type="component" value="Unassembled WGS sequence"/>
</dbReference>
<proteinExistence type="predicted"/>
<accession>A0A235CJH5</accession>
<dbReference type="AlphaFoldDB" id="A0A235CJH5"/>
<keyword evidence="4" id="KW-1278">Translocase</keyword>
<protein>
    <submittedName>
        <fullName evidence="7">Ferrichrome ABC transporter</fullName>
    </submittedName>
    <submittedName>
        <fullName evidence="8">Iron complex transport system ATP-binding protein</fullName>
    </submittedName>
</protein>
<keyword evidence="1" id="KW-0813">Transport</keyword>
<dbReference type="SUPFAM" id="SSF52540">
    <property type="entry name" value="P-loop containing nucleoside triphosphate hydrolases"/>
    <property type="match status" value="1"/>
</dbReference>
<evidence type="ECO:0000313" key="10">
    <source>
        <dbReference type="Proteomes" id="UP000295058"/>
    </source>
</evidence>
<dbReference type="PROSITE" id="PS00211">
    <property type="entry name" value="ABC_TRANSPORTER_1"/>
    <property type="match status" value="1"/>
</dbReference>
<dbReference type="OrthoDB" id="5292475at2"/>
<keyword evidence="10" id="KW-1185">Reference proteome</keyword>
<dbReference type="PANTHER" id="PTHR42794">
    <property type="entry name" value="HEMIN IMPORT ATP-BINDING PROTEIN HMUV"/>
    <property type="match status" value="1"/>
</dbReference>
<evidence type="ECO:0000256" key="3">
    <source>
        <dbReference type="ARBA" id="ARBA00022840"/>
    </source>
</evidence>
<organism evidence="7 9">
    <name type="scientific">Oceanimonas baumannii</name>
    <dbReference type="NCBI Taxonomy" id="129578"/>
    <lineage>
        <taxon>Bacteria</taxon>
        <taxon>Pseudomonadati</taxon>
        <taxon>Pseudomonadota</taxon>
        <taxon>Gammaproteobacteria</taxon>
        <taxon>Aeromonadales</taxon>
        <taxon>Aeromonadaceae</taxon>
        <taxon>Oceanimonas</taxon>
    </lineage>
</organism>
<evidence type="ECO:0000313" key="8">
    <source>
        <dbReference type="EMBL" id="TDW58669.1"/>
    </source>
</evidence>
<sequence>MELLKVSGVSVAFDNRMILQNLEFGPLYAGTVTALLGSNAAGKSTLLRRMAGELGGKGKVEVAGQVVESWPVCHCNRPGHVPQDISMRSSLRVFEAVLLASKQGSGWVVDDEEMDAVTRMLQTLGIQALADRELSALSGGQRQLVSIAQALVREPRVLLLDEPTSALDLQNQFEVLELLCRLARERAMCVVLAVHDINHALRFTDHVVVLHQGRVEAAGPPLEVLTPALLEKVYGVRTRLEHCSQGEPFLVVEQSVRAGEAQPVTMGEAR</sequence>
<dbReference type="Proteomes" id="UP000295058">
    <property type="component" value="Unassembled WGS sequence"/>
</dbReference>
<evidence type="ECO:0000313" key="7">
    <source>
        <dbReference type="EMBL" id="OYD23995.1"/>
    </source>
</evidence>
<dbReference type="SMART" id="SM00382">
    <property type="entry name" value="AAA"/>
    <property type="match status" value="1"/>
</dbReference>
<dbReference type="GO" id="GO:0016887">
    <property type="term" value="F:ATP hydrolysis activity"/>
    <property type="evidence" value="ECO:0007669"/>
    <property type="project" value="InterPro"/>
</dbReference>
<keyword evidence="2" id="KW-0547">Nucleotide-binding</keyword>
<dbReference type="InterPro" id="IPR003593">
    <property type="entry name" value="AAA+_ATPase"/>
</dbReference>
<reference evidence="8 10" key="2">
    <citation type="submission" date="2019-03" db="EMBL/GenBank/DDBJ databases">
        <title>Genomic Encyclopedia of Archaeal and Bacterial Type Strains, Phase II (KMG-II): from individual species to whole genera.</title>
        <authorList>
            <person name="Goeker M."/>
        </authorList>
    </citation>
    <scope>NUCLEOTIDE SEQUENCE [LARGE SCALE GENOMIC DNA]</scope>
    <source>
        <strain evidence="8 10">DSM 15594</strain>
    </source>
</reference>
<dbReference type="CDD" id="cd03214">
    <property type="entry name" value="ABC_Iron-Siderophores_B12_Hemin"/>
    <property type="match status" value="1"/>
</dbReference>
<keyword evidence="3 8" id="KW-0067">ATP-binding</keyword>
<feature type="domain" description="ABC transporter" evidence="6">
    <location>
        <begin position="4"/>
        <end position="237"/>
    </location>
</feature>
<comment type="function">
    <text evidence="5">Part of the ABC transporter complex HmuTUV involved in hemin import. Responsible for energy coupling to the transport system.</text>
</comment>
<evidence type="ECO:0000313" key="9">
    <source>
        <dbReference type="Proteomes" id="UP000243640"/>
    </source>
</evidence>
<evidence type="ECO:0000259" key="6">
    <source>
        <dbReference type="PROSITE" id="PS50893"/>
    </source>
</evidence>
<dbReference type="PROSITE" id="PS50893">
    <property type="entry name" value="ABC_TRANSPORTER_2"/>
    <property type="match status" value="1"/>
</dbReference>
<evidence type="ECO:0000256" key="4">
    <source>
        <dbReference type="ARBA" id="ARBA00022967"/>
    </source>
</evidence>
<reference evidence="7 9" key="1">
    <citation type="submission" date="2017-08" db="EMBL/GenBank/DDBJ databases">
        <title>Draft Genome Sequence of the Marine Bacterium Oceanimonas baumannii ATCC 700832.</title>
        <authorList>
            <person name="Mcclelland W.D."/>
            <person name="Brennan M.A."/>
            <person name="Trachtenberg A.M."/>
            <person name="Maclea K.S."/>
        </authorList>
    </citation>
    <scope>NUCLEOTIDE SEQUENCE [LARGE SCALE GENOMIC DNA]</scope>
    <source>
        <strain evidence="7 9">ATCC 700832</strain>
    </source>
</reference>
<dbReference type="PANTHER" id="PTHR42794:SF1">
    <property type="entry name" value="HEMIN IMPORT ATP-BINDING PROTEIN HMUV"/>
    <property type="match status" value="1"/>
</dbReference>
<dbReference type="EMBL" id="SODO01000007">
    <property type="protein sequence ID" value="TDW58669.1"/>
    <property type="molecule type" value="Genomic_DNA"/>
</dbReference>
<dbReference type="InterPro" id="IPR027417">
    <property type="entry name" value="P-loop_NTPase"/>
</dbReference>
<dbReference type="RefSeq" id="WP_094278554.1">
    <property type="nucleotide sequence ID" value="NZ_JBLWZI010000013.1"/>
</dbReference>
<dbReference type="GO" id="GO:0005524">
    <property type="term" value="F:ATP binding"/>
    <property type="evidence" value="ECO:0007669"/>
    <property type="project" value="UniProtKB-KW"/>
</dbReference>